<dbReference type="PANTHER" id="PTHR43333">
    <property type="entry name" value="2-HACID_DH_C DOMAIN-CONTAINING PROTEIN"/>
    <property type="match status" value="1"/>
</dbReference>
<proteinExistence type="predicted"/>
<accession>A0A6J4PGR3</accession>
<reference evidence="4" key="1">
    <citation type="submission" date="2020-02" db="EMBL/GenBank/DDBJ databases">
        <authorList>
            <person name="Meier V. D."/>
        </authorList>
    </citation>
    <scope>NUCLEOTIDE SEQUENCE</scope>
    <source>
        <strain evidence="4">AVDCRST_MAG78</strain>
    </source>
</reference>
<name>A0A6J4PGR3_9ACTN</name>
<sequence>MVTVTIASYLEEEHVARIRETDGRLRVLYREDLVPPPRWPGDHVGPPGWRRTPEGEEEFLAMLAQTEVLYDFPRGHVNDLVRVAPKLRWVQASMAGAGEFAERAGLQNTDVTVTTASGVYSGPLAEFVMMALLAHVKDLDRLRRDKAEKRWREAYTETLRGKTLCIVGLGNIGRAVAVRARPFGVHVVGVKRAVREDDAAWGYADELYATRDLHPALREADYVIVTLPGTPETYRLLDEEAISAMKQGAYFVNVGRGKVVDERALVEALESGRLSGAALDVFEEEPLPEESPLWDLENVIVSPHSTDNVPGLTNELQTELFRDNLRRYLEGEPLRNELDKKLLY</sequence>
<dbReference type="SUPFAM" id="SSF51735">
    <property type="entry name" value="NAD(P)-binding Rossmann-fold domains"/>
    <property type="match status" value="1"/>
</dbReference>
<dbReference type="GO" id="GO:0051287">
    <property type="term" value="F:NAD binding"/>
    <property type="evidence" value="ECO:0007669"/>
    <property type="project" value="InterPro"/>
</dbReference>
<dbReference type="EC" id="1.1.1.95" evidence="4"/>
<evidence type="ECO:0000256" key="2">
    <source>
        <dbReference type="ARBA" id="ARBA00023027"/>
    </source>
</evidence>
<dbReference type="Pfam" id="PF02826">
    <property type="entry name" value="2-Hacid_dh_C"/>
    <property type="match status" value="1"/>
</dbReference>
<dbReference type="EMBL" id="CADCVB010000018">
    <property type="protein sequence ID" value="CAA9409623.1"/>
    <property type="molecule type" value="Genomic_DNA"/>
</dbReference>
<protein>
    <submittedName>
        <fullName evidence="4">D-3-phosphoglycerate dehydrogenase</fullName>
        <ecNumber evidence="4">1.1.1.95</ecNumber>
    </submittedName>
</protein>
<dbReference type="GO" id="GO:0004617">
    <property type="term" value="F:phosphoglycerate dehydrogenase activity"/>
    <property type="evidence" value="ECO:0007669"/>
    <property type="project" value="UniProtKB-EC"/>
</dbReference>
<keyword evidence="2" id="KW-0520">NAD</keyword>
<dbReference type="SUPFAM" id="SSF52283">
    <property type="entry name" value="Formate/glycerate dehydrogenase catalytic domain-like"/>
    <property type="match status" value="1"/>
</dbReference>
<dbReference type="InterPro" id="IPR036291">
    <property type="entry name" value="NAD(P)-bd_dom_sf"/>
</dbReference>
<evidence type="ECO:0000256" key="1">
    <source>
        <dbReference type="ARBA" id="ARBA00023002"/>
    </source>
</evidence>
<dbReference type="Gene3D" id="3.40.50.720">
    <property type="entry name" value="NAD(P)-binding Rossmann-like Domain"/>
    <property type="match status" value="2"/>
</dbReference>
<organism evidence="4">
    <name type="scientific">uncultured Rubrobacteraceae bacterium</name>
    <dbReference type="NCBI Taxonomy" id="349277"/>
    <lineage>
        <taxon>Bacteria</taxon>
        <taxon>Bacillati</taxon>
        <taxon>Actinomycetota</taxon>
        <taxon>Rubrobacteria</taxon>
        <taxon>Rubrobacterales</taxon>
        <taxon>Rubrobacteraceae</taxon>
        <taxon>environmental samples</taxon>
    </lineage>
</organism>
<keyword evidence="1 4" id="KW-0560">Oxidoreductase</keyword>
<dbReference type="FunFam" id="3.40.50.720:FF:000363">
    <property type="entry name" value="D-isomer specific 2-hydroxyacid dehydrogenase"/>
    <property type="match status" value="1"/>
</dbReference>
<dbReference type="AlphaFoldDB" id="A0A6J4PGR3"/>
<evidence type="ECO:0000259" key="3">
    <source>
        <dbReference type="Pfam" id="PF02826"/>
    </source>
</evidence>
<dbReference type="CDD" id="cd05300">
    <property type="entry name" value="2-Hacid_dh_1"/>
    <property type="match status" value="1"/>
</dbReference>
<dbReference type="InterPro" id="IPR029753">
    <property type="entry name" value="D-isomer_DH_CS"/>
</dbReference>
<evidence type="ECO:0000313" key="4">
    <source>
        <dbReference type="EMBL" id="CAA9409623.1"/>
    </source>
</evidence>
<dbReference type="InterPro" id="IPR006140">
    <property type="entry name" value="D-isomer_DH_NAD-bd"/>
</dbReference>
<dbReference type="PANTHER" id="PTHR43333:SF1">
    <property type="entry name" value="D-ISOMER SPECIFIC 2-HYDROXYACID DEHYDROGENASE NAD-BINDING DOMAIN-CONTAINING PROTEIN"/>
    <property type="match status" value="1"/>
</dbReference>
<feature type="domain" description="D-isomer specific 2-hydroxyacid dehydrogenase NAD-binding" evidence="3">
    <location>
        <begin position="129"/>
        <end position="305"/>
    </location>
</feature>
<dbReference type="PROSITE" id="PS00671">
    <property type="entry name" value="D_2_HYDROXYACID_DH_3"/>
    <property type="match status" value="1"/>
</dbReference>
<gene>
    <name evidence="4" type="ORF">AVDCRST_MAG78-311</name>
</gene>